<feature type="chain" id="PRO_5001647034" description="Secreted protein" evidence="1">
    <location>
        <begin position="23"/>
        <end position="86"/>
    </location>
</feature>
<organism evidence="2 3">
    <name type="scientific">Galerina marginata (strain CBS 339.88)</name>
    <dbReference type="NCBI Taxonomy" id="685588"/>
    <lineage>
        <taxon>Eukaryota</taxon>
        <taxon>Fungi</taxon>
        <taxon>Dikarya</taxon>
        <taxon>Basidiomycota</taxon>
        <taxon>Agaricomycotina</taxon>
        <taxon>Agaricomycetes</taxon>
        <taxon>Agaricomycetidae</taxon>
        <taxon>Agaricales</taxon>
        <taxon>Agaricineae</taxon>
        <taxon>Strophariaceae</taxon>
        <taxon>Galerina</taxon>
    </lineage>
</organism>
<proteinExistence type="predicted"/>
<dbReference type="EMBL" id="KL142368">
    <property type="protein sequence ID" value="KDR84316.1"/>
    <property type="molecule type" value="Genomic_DNA"/>
</dbReference>
<evidence type="ECO:0000256" key="1">
    <source>
        <dbReference type="SAM" id="SignalP"/>
    </source>
</evidence>
<sequence>MSGHVPAAHPLLLALASWRSTASRCAGQGALLAKRCSRGVEVGAGRVNGPEGRSWSSGVVATKASTALGTIDRREGLREVGDGRWW</sequence>
<evidence type="ECO:0000313" key="2">
    <source>
        <dbReference type="EMBL" id="KDR84316.1"/>
    </source>
</evidence>
<protein>
    <recommendedName>
        <fullName evidence="4">Secreted protein</fullName>
    </recommendedName>
</protein>
<dbReference type="AlphaFoldDB" id="A0A067TMB1"/>
<accession>A0A067TMB1</accession>
<dbReference type="HOGENOM" id="CLU_2498030_0_0_1"/>
<evidence type="ECO:0000313" key="3">
    <source>
        <dbReference type="Proteomes" id="UP000027222"/>
    </source>
</evidence>
<keyword evidence="3" id="KW-1185">Reference proteome</keyword>
<feature type="signal peptide" evidence="1">
    <location>
        <begin position="1"/>
        <end position="22"/>
    </location>
</feature>
<name>A0A067TMB1_GALM3</name>
<reference evidence="3" key="1">
    <citation type="journal article" date="2014" name="Proc. Natl. Acad. Sci. U.S.A.">
        <title>Extensive sampling of basidiomycete genomes demonstrates inadequacy of the white-rot/brown-rot paradigm for wood decay fungi.</title>
        <authorList>
            <person name="Riley R."/>
            <person name="Salamov A.A."/>
            <person name="Brown D.W."/>
            <person name="Nagy L.G."/>
            <person name="Floudas D."/>
            <person name="Held B.W."/>
            <person name="Levasseur A."/>
            <person name="Lombard V."/>
            <person name="Morin E."/>
            <person name="Otillar R."/>
            <person name="Lindquist E.A."/>
            <person name="Sun H."/>
            <person name="LaButti K.M."/>
            <person name="Schmutz J."/>
            <person name="Jabbour D."/>
            <person name="Luo H."/>
            <person name="Baker S.E."/>
            <person name="Pisabarro A.G."/>
            <person name="Walton J.D."/>
            <person name="Blanchette R.A."/>
            <person name="Henrissat B."/>
            <person name="Martin F."/>
            <person name="Cullen D."/>
            <person name="Hibbett D.S."/>
            <person name="Grigoriev I.V."/>
        </authorList>
    </citation>
    <scope>NUCLEOTIDE SEQUENCE [LARGE SCALE GENOMIC DNA]</scope>
    <source>
        <strain evidence="3">CBS 339.88</strain>
    </source>
</reference>
<evidence type="ECO:0008006" key="4">
    <source>
        <dbReference type="Google" id="ProtNLM"/>
    </source>
</evidence>
<dbReference type="Proteomes" id="UP000027222">
    <property type="component" value="Unassembled WGS sequence"/>
</dbReference>
<keyword evidence="1" id="KW-0732">Signal</keyword>
<gene>
    <name evidence="2" type="ORF">GALMADRAFT_707406</name>
</gene>